<accession>A0AC60Q0U6</accession>
<sequence length="489" mass="55598">MMSHTNSITIFPEASVSVPWILQGNCRTLSNKKRELTHHFQTQGRPIAKLLQEVNGTSVGLPAYEHYVNPSIAHKPTRATNSILGCNGQAAIYIDRSLPQAEIDTATWCTDGQEIVAVRTQLRMHWGWMDHLRHNFPNDTIFIRGDFDARHLAWGYGTSNLRREALFHEVQTCKLLLLNDPDLPTRFGQGRRQNDSTPDLTWADHLPNFITLSNALRPTPFKRTSKVVKWDRYRELLNEWEDPDTWDDSNTTRSPDLALALLKAARGQATTTTQTDPDKPHPDLHLLNLWESHLTALCRYCENGKTLRLRARLDTATAEAKKYCQALPQDRWHELCNQFNGRMHLSTVGNFFRRWRGKSKRRTAAQTVALRQSKSDTEFAQEAASFVFPQFPSPDTTCYSPKVSVDGAHTSDAPFTLAELQDAVDHSNMRSAPGPDGVTHTELRSLPTEYKLKILEWMNEVWETGRLPGNWKMSLVIPIPKPGKPSTTM</sequence>
<gene>
    <name evidence="1" type="ORF">HPB47_026325</name>
</gene>
<dbReference type="Proteomes" id="UP000805193">
    <property type="component" value="Unassembled WGS sequence"/>
</dbReference>
<name>A0AC60Q0U6_IXOPE</name>
<evidence type="ECO:0000313" key="2">
    <source>
        <dbReference type="Proteomes" id="UP000805193"/>
    </source>
</evidence>
<comment type="caution">
    <text evidence="1">The sequence shown here is derived from an EMBL/GenBank/DDBJ whole genome shotgun (WGS) entry which is preliminary data.</text>
</comment>
<keyword evidence="2" id="KW-1185">Reference proteome</keyword>
<organism evidence="1 2">
    <name type="scientific">Ixodes persulcatus</name>
    <name type="common">Taiga tick</name>
    <dbReference type="NCBI Taxonomy" id="34615"/>
    <lineage>
        <taxon>Eukaryota</taxon>
        <taxon>Metazoa</taxon>
        <taxon>Ecdysozoa</taxon>
        <taxon>Arthropoda</taxon>
        <taxon>Chelicerata</taxon>
        <taxon>Arachnida</taxon>
        <taxon>Acari</taxon>
        <taxon>Parasitiformes</taxon>
        <taxon>Ixodida</taxon>
        <taxon>Ixodoidea</taxon>
        <taxon>Ixodidae</taxon>
        <taxon>Ixodinae</taxon>
        <taxon>Ixodes</taxon>
    </lineage>
</organism>
<protein>
    <submittedName>
        <fullName evidence="1">Uncharacterized protein</fullName>
    </submittedName>
</protein>
<evidence type="ECO:0000313" key="1">
    <source>
        <dbReference type="EMBL" id="KAG0426577.1"/>
    </source>
</evidence>
<proteinExistence type="predicted"/>
<reference evidence="1 2" key="1">
    <citation type="journal article" date="2020" name="Cell">
        <title>Large-Scale Comparative Analyses of Tick Genomes Elucidate Their Genetic Diversity and Vector Capacities.</title>
        <authorList>
            <consortium name="Tick Genome and Microbiome Consortium (TIGMIC)"/>
            <person name="Jia N."/>
            <person name="Wang J."/>
            <person name="Shi W."/>
            <person name="Du L."/>
            <person name="Sun Y."/>
            <person name="Zhan W."/>
            <person name="Jiang J.F."/>
            <person name="Wang Q."/>
            <person name="Zhang B."/>
            <person name="Ji P."/>
            <person name="Bell-Sakyi L."/>
            <person name="Cui X.M."/>
            <person name="Yuan T.T."/>
            <person name="Jiang B.G."/>
            <person name="Yang W.F."/>
            <person name="Lam T.T."/>
            <person name="Chang Q.C."/>
            <person name="Ding S.J."/>
            <person name="Wang X.J."/>
            <person name="Zhu J.G."/>
            <person name="Ruan X.D."/>
            <person name="Zhao L."/>
            <person name="Wei J.T."/>
            <person name="Ye R.Z."/>
            <person name="Que T.C."/>
            <person name="Du C.H."/>
            <person name="Zhou Y.H."/>
            <person name="Cheng J.X."/>
            <person name="Dai P.F."/>
            <person name="Guo W.B."/>
            <person name="Han X.H."/>
            <person name="Huang E.J."/>
            <person name="Li L.F."/>
            <person name="Wei W."/>
            <person name="Gao Y.C."/>
            <person name="Liu J.Z."/>
            <person name="Shao H.Z."/>
            <person name="Wang X."/>
            <person name="Wang C.C."/>
            <person name="Yang T.C."/>
            <person name="Huo Q.B."/>
            <person name="Li W."/>
            <person name="Chen H.Y."/>
            <person name="Chen S.E."/>
            <person name="Zhou L.G."/>
            <person name="Ni X.B."/>
            <person name="Tian J.H."/>
            <person name="Sheng Y."/>
            <person name="Liu T."/>
            <person name="Pan Y.S."/>
            <person name="Xia L.Y."/>
            <person name="Li J."/>
            <person name="Zhao F."/>
            <person name="Cao W.C."/>
        </authorList>
    </citation>
    <scope>NUCLEOTIDE SEQUENCE [LARGE SCALE GENOMIC DNA]</scope>
    <source>
        <strain evidence="1">Iper-2018</strain>
    </source>
</reference>
<dbReference type="EMBL" id="JABSTQ010009704">
    <property type="protein sequence ID" value="KAG0426577.1"/>
    <property type="molecule type" value="Genomic_DNA"/>
</dbReference>